<proteinExistence type="inferred from homology"/>
<accession>A0A0J8VRY1</accession>
<dbReference type="PROSITE" id="PS51127">
    <property type="entry name" value="BIG1"/>
    <property type="match status" value="1"/>
</dbReference>
<protein>
    <recommendedName>
        <fullName evidence="2">Big-1 domain-containing protein</fullName>
    </recommendedName>
</protein>
<dbReference type="OrthoDB" id="6624930at2"/>
<evidence type="ECO:0000313" key="3">
    <source>
        <dbReference type="EMBL" id="KMV35931.1"/>
    </source>
</evidence>
<feature type="domain" description="Big-1" evidence="2">
    <location>
        <begin position="5"/>
        <end position="97"/>
    </location>
</feature>
<dbReference type="AlphaFoldDB" id="A0A0J8VRY1"/>
<gene>
    <name evidence="3" type="ORF">ACH50_03580</name>
</gene>
<evidence type="ECO:0000313" key="4">
    <source>
        <dbReference type="Proteomes" id="UP000037315"/>
    </source>
</evidence>
<organism evidence="3 4">
    <name type="scientific">Franconibacter pulveris</name>
    <dbReference type="NCBI Taxonomy" id="435910"/>
    <lineage>
        <taxon>Bacteria</taxon>
        <taxon>Pseudomonadati</taxon>
        <taxon>Pseudomonadota</taxon>
        <taxon>Gammaproteobacteria</taxon>
        <taxon>Enterobacterales</taxon>
        <taxon>Enterobacteriaceae</taxon>
        <taxon>Franconibacter</taxon>
    </lineage>
</organism>
<dbReference type="InterPro" id="IPR013783">
    <property type="entry name" value="Ig-like_fold"/>
</dbReference>
<name>A0A0J8VRY1_9ENTR</name>
<reference evidence="3 4" key="1">
    <citation type="submission" date="2015-06" db="EMBL/GenBank/DDBJ databases">
        <title>Genome sequencing of Cronobacter sp. strain DJ34 isolated from petroleum contaminated sludge of Duliajan Oil Fields, Assam, India.</title>
        <authorList>
            <person name="Pal S."/>
            <person name="Banerjee T.D."/>
            <person name="Roy A."/>
            <person name="Sar P."/>
            <person name="Kazy S.K."/>
        </authorList>
    </citation>
    <scope>NUCLEOTIDE SEQUENCE [LARGE SCALE GENOMIC DNA]</scope>
    <source>
        <strain evidence="3 4">DJ34</strain>
    </source>
</reference>
<dbReference type="PATRIC" id="fig|1656095.3.peg.2809"/>
<dbReference type="Gene3D" id="2.60.40.10">
    <property type="entry name" value="Immunoglobulins"/>
    <property type="match status" value="1"/>
</dbReference>
<dbReference type="SUPFAM" id="SSF49373">
    <property type="entry name" value="Invasin/intimin cell-adhesion fragments"/>
    <property type="match status" value="1"/>
</dbReference>
<dbReference type="RefSeq" id="WP_024558332.1">
    <property type="nucleotide sequence ID" value="NZ_LFEJ01000004.1"/>
</dbReference>
<comment type="similarity">
    <text evidence="1">Belongs to the intimin/invasin family.</text>
</comment>
<dbReference type="Proteomes" id="UP000037315">
    <property type="component" value="Unassembled WGS sequence"/>
</dbReference>
<sequence length="327" mass="35037">MANTIVSIVPVPAMVANDGSEKSTVSATVQTDGSPAQAGVNVIWDITGGDGPSSSTTDDTGVAKIEVTAKDGVATITVKASTTDDLTGKTTLITTYVPLKAPVVLNASDEDGWTLDHYDIEFGVQAEIPYYNNVKVDQEVTFYWGDAWSTSLFVTEDNLPPYILEIPAAFTVNGEYDVYYDVRDNAGNPPVSSSHLAITVDDEGSLTPVLVMPQVAEADPYINMSDVADGVSVLVNYPSMAEGDAISLYWVAYDSQGRKIEAACDTQQYDVIADQKSVTFTIEQTKFYPNGMGYEGYAEVYYTVLPAGATAKQLSETCRCLVDTVPA</sequence>
<evidence type="ECO:0000256" key="1">
    <source>
        <dbReference type="ARBA" id="ARBA00010116"/>
    </source>
</evidence>
<dbReference type="InterPro" id="IPR003344">
    <property type="entry name" value="Big_1_dom"/>
</dbReference>
<comment type="caution">
    <text evidence="3">The sequence shown here is derived from an EMBL/GenBank/DDBJ whole genome shotgun (WGS) entry which is preliminary data.</text>
</comment>
<keyword evidence="4" id="KW-1185">Reference proteome</keyword>
<evidence type="ECO:0000259" key="2">
    <source>
        <dbReference type="PROSITE" id="PS51127"/>
    </source>
</evidence>
<dbReference type="InterPro" id="IPR008964">
    <property type="entry name" value="Invasin/intimin_cell_adhesion"/>
</dbReference>
<dbReference type="EMBL" id="LFEJ01000004">
    <property type="protein sequence ID" value="KMV35931.1"/>
    <property type="molecule type" value="Genomic_DNA"/>
</dbReference>